<dbReference type="EMBL" id="OGTP01000005">
    <property type="protein sequence ID" value="SPB14763.1"/>
    <property type="molecule type" value="Genomic_DNA"/>
</dbReference>
<dbReference type="RefSeq" id="WP_106854453.1">
    <property type="nucleotide sequence ID" value="NZ_OGTP01000005.1"/>
</dbReference>
<proteinExistence type="predicted"/>
<sequence length="216" mass="24539">MYMEGYFLISPAIEKIEGPYSKDMVDPETGEPLWVDEEMVVVAPPDYPQLAAGLEIGALYRAVRRPNGSSGFLHGLDSLQEYYDWCEKLVSLVTNGKKLKERPNNEVEWSNQLSGLVEDSEKYPETGGRGPFWELLRYGLRGMTFGPVVCQRLAADFRKWQSAAHALDDSNFSGWYSHIWSTFAMADEAGIVTYGWCWTEDMEPKLGIETLKLFED</sequence>
<dbReference type="AlphaFoldDB" id="A0A2U3I3S3"/>
<gene>
    <name evidence="1" type="ORF">NOV72_01995</name>
</gene>
<protein>
    <submittedName>
        <fullName evidence="1">Uncharacterized protein</fullName>
    </submittedName>
</protein>
<organism evidence="1 2">
    <name type="scientific">Caballeronia novacaledonica</name>
    <dbReference type="NCBI Taxonomy" id="1544861"/>
    <lineage>
        <taxon>Bacteria</taxon>
        <taxon>Pseudomonadati</taxon>
        <taxon>Pseudomonadota</taxon>
        <taxon>Betaproteobacteria</taxon>
        <taxon>Burkholderiales</taxon>
        <taxon>Burkholderiaceae</taxon>
        <taxon>Caballeronia</taxon>
    </lineage>
</organism>
<dbReference type="Proteomes" id="UP000238169">
    <property type="component" value="Unassembled WGS sequence"/>
</dbReference>
<reference evidence="2" key="1">
    <citation type="submission" date="2018-01" db="EMBL/GenBank/DDBJ databases">
        <authorList>
            <person name="Peeters C."/>
        </authorList>
    </citation>
    <scope>NUCLEOTIDE SEQUENCE [LARGE SCALE GENOMIC DNA]</scope>
</reference>
<evidence type="ECO:0000313" key="2">
    <source>
        <dbReference type="Proteomes" id="UP000238169"/>
    </source>
</evidence>
<dbReference type="OrthoDB" id="8961589at2"/>
<keyword evidence="2" id="KW-1185">Reference proteome</keyword>
<evidence type="ECO:0000313" key="1">
    <source>
        <dbReference type="EMBL" id="SPB14763.1"/>
    </source>
</evidence>
<name>A0A2U3I3S3_9BURK</name>
<accession>A0A2U3I3S3</accession>